<feature type="signal peptide" evidence="2">
    <location>
        <begin position="1"/>
        <end position="19"/>
    </location>
</feature>
<dbReference type="AlphaFoldDB" id="A0A0S4IR66"/>
<keyword evidence="1" id="KW-0812">Transmembrane</keyword>
<evidence type="ECO:0000256" key="2">
    <source>
        <dbReference type="SAM" id="SignalP"/>
    </source>
</evidence>
<keyword evidence="1" id="KW-0472">Membrane</keyword>
<proteinExistence type="predicted"/>
<keyword evidence="2" id="KW-0732">Signal</keyword>
<evidence type="ECO:0000313" key="4">
    <source>
        <dbReference type="Proteomes" id="UP000051952"/>
    </source>
</evidence>
<dbReference type="EMBL" id="CYKH01000276">
    <property type="protein sequence ID" value="CUF26021.1"/>
    <property type="molecule type" value="Genomic_DNA"/>
</dbReference>
<feature type="transmembrane region" description="Helical" evidence="1">
    <location>
        <begin position="517"/>
        <end position="534"/>
    </location>
</feature>
<sequence>MSPKTSFFLLLSFVSVVLAGAGTKQMRKQDLPGLVDVASLFSPVVAANCKVDISPISAPTQAKPCSCSDVAIDVTATAGPFAPTTCFRITTLEAVTVQLRVTCADKNMNVLDPASLRLVITDAAPTCRNYTVAVSPGRASYFFLLASDPDDDYFEYHVRSASWTTMKGTLKFCLNCDSDKIDQNNGEWKLYSTIAEDPAHRFYRMFSYTPPSDATITVGWNENISFTARDLSDQSCPSDGLITFLYEDVSAPTVAVTRAAVEFSRPTVVRIDTSGASSPLMFTLSSGSDCLQICRLPEAARVILRDFPGEPLSGSILEPCTESNALKPGSDITVFSSKPTFWNSTFVVVKAISRCDQTQFGVTASYDAKSSAVAQQVVTVISKTRHCVSYAQTFNPGALTRISVGQFLATNAGETVKLTTLTTGEFTLQIQGAPLRETSATEQSELSFIGTKSVGISVYVKVNDAELFCTLQLTSRDSPPTPVTPTPVPVVAPVSPAPTPAATSDAFETPGASSAQTTFILVLICSGIVLAYYFRAKIVRFFLGAPAAGAPRRYGVVSGDAGDD</sequence>
<evidence type="ECO:0000256" key="1">
    <source>
        <dbReference type="SAM" id="Phobius"/>
    </source>
</evidence>
<accession>A0A0S4IR66</accession>
<gene>
    <name evidence="3" type="ORF">BSAL_60770</name>
</gene>
<protein>
    <submittedName>
        <fullName evidence="3">Membrane-associated protein, putative</fullName>
    </submittedName>
</protein>
<keyword evidence="1" id="KW-1133">Transmembrane helix</keyword>
<organism evidence="3 4">
    <name type="scientific">Bodo saltans</name>
    <name type="common">Flagellated protozoan</name>
    <dbReference type="NCBI Taxonomy" id="75058"/>
    <lineage>
        <taxon>Eukaryota</taxon>
        <taxon>Discoba</taxon>
        <taxon>Euglenozoa</taxon>
        <taxon>Kinetoplastea</taxon>
        <taxon>Metakinetoplastina</taxon>
        <taxon>Eubodonida</taxon>
        <taxon>Bodonidae</taxon>
        <taxon>Bodo</taxon>
    </lineage>
</organism>
<dbReference type="Proteomes" id="UP000051952">
    <property type="component" value="Unassembled WGS sequence"/>
</dbReference>
<reference evidence="4" key="1">
    <citation type="submission" date="2015-09" db="EMBL/GenBank/DDBJ databases">
        <authorList>
            <consortium name="Pathogen Informatics"/>
        </authorList>
    </citation>
    <scope>NUCLEOTIDE SEQUENCE [LARGE SCALE GENOMIC DNA]</scope>
    <source>
        <strain evidence="4">Lake Konstanz</strain>
    </source>
</reference>
<keyword evidence="4" id="KW-1185">Reference proteome</keyword>
<dbReference type="VEuPathDB" id="TriTrypDB:BSAL_60770"/>
<evidence type="ECO:0000313" key="3">
    <source>
        <dbReference type="EMBL" id="CUF26021.1"/>
    </source>
</evidence>
<feature type="chain" id="PRO_5006621445" evidence="2">
    <location>
        <begin position="20"/>
        <end position="564"/>
    </location>
</feature>
<name>A0A0S4IR66_BODSA</name>